<protein>
    <submittedName>
        <fullName evidence="12">Response regulator transcription factor</fullName>
    </submittedName>
</protein>
<accession>A0A5D4RM96</accession>
<evidence type="ECO:0000256" key="9">
    <source>
        <dbReference type="PROSITE-ProRule" id="PRU01091"/>
    </source>
</evidence>
<dbReference type="GO" id="GO:0032993">
    <property type="term" value="C:protein-DNA complex"/>
    <property type="evidence" value="ECO:0007669"/>
    <property type="project" value="TreeGrafter"/>
</dbReference>
<dbReference type="PANTHER" id="PTHR48111:SF43">
    <property type="entry name" value="STAGE 0 SPORULATION PROTEIN A HOMOLOG"/>
    <property type="match status" value="1"/>
</dbReference>
<dbReference type="InterPro" id="IPR036388">
    <property type="entry name" value="WH-like_DNA-bd_sf"/>
</dbReference>
<dbReference type="RefSeq" id="WP_148973312.1">
    <property type="nucleotide sequence ID" value="NZ_VTER01000002.1"/>
</dbReference>
<evidence type="ECO:0000256" key="5">
    <source>
        <dbReference type="ARBA" id="ARBA00023015"/>
    </source>
</evidence>
<evidence type="ECO:0000256" key="4">
    <source>
        <dbReference type="ARBA" id="ARBA00023012"/>
    </source>
</evidence>
<comment type="caution">
    <text evidence="12">The sequence shown here is derived from an EMBL/GenBank/DDBJ whole genome shotgun (WGS) entry which is preliminary data.</text>
</comment>
<dbReference type="AlphaFoldDB" id="A0A5D4RM96"/>
<keyword evidence="7" id="KW-0804">Transcription</keyword>
<feature type="DNA-binding region" description="OmpR/PhoB-type" evidence="9">
    <location>
        <begin position="129"/>
        <end position="226"/>
    </location>
</feature>
<dbReference type="Proteomes" id="UP000322139">
    <property type="component" value="Unassembled WGS sequence"/>
</dbReference>
<dbReference type="SUPFAM" id="SSF52172">
    <property type="entry name" value="CheY-like"/>
    <property type="match status" value="1"/>
</dbReference>
<evidence type="ECO:0000259" key="11">
    <source>
        <dbReference type="PROSITE" id="PS51755"/>
    </source>
</evidence>
<dbReference type="InterPro" id="IPR016032">
    <property type="entry name" value="Sig_transdc_resp-reg_C-effctor"/>
</dbReference>
<keyword evidence="2" id="KW-0963">Cytoplasm</keyword>
<dbReference type="GO" id="GO:0005829">
    <property type="term" value="C:cytosol"/>
    <property type="evidence" value="ECO:0007669"/>
    <property type="project" value="TreeGrafter"/>
</dbReference>
<name>A0A5D4RM96_9BACI</name>
<evidence type="ECO:0000256" key="3">
    <source>
        <dbReference type="ARBA" id="ARBA00022553"/>
    </source>
</evidence>
<comment type="subcellular location">
    <subcellularLocation>
        <location evidence="1">Cytoplasm</location>
    </subcellularLocation>
</comment>
<dbReference type="PROSITE" id="PS50110">
    <property type="entry name" value="RESPONSE_REGULATORY"/>
    <property type="match status" value="1"/>
</dbReference>
<dbReference type="InterPro" id="IPR001867">
    <property type="entry name" value="OmpR/PhoB-type_DNA-bd"/>
</dbReference>
<dbReference type="Gene3D" id="1.10.10.10">
    <property type="entry name" value="Winged helix-like DNA-binding domain superfamily/Winged helix DNA-binding domain"/>
    <property type="match status" value="1"/>
</dbReference>
<gene>
    <name evidence="12" type="ORF">FZD51_02395</name>
</gene>
<dbReference type="Pfam" id="PF00486">
    <property type="entry name" value="Trans_reg_C"/>
    <property type="match status" value="1"/>
</dbReference>
<dbReference type="Pfam" id="PF00072">
    <property type="entry name" value="Response_reg"/>
    <property type="match status" value="1"/>
</dbReference>
<proteinExistence type="predicted"/>
<keyword evidence="4" id="KW-0902">Two-component regulatory system</keyword>
<evidence type="ECO:0000256" key="7">
    <source>
        <dbReference type="ARBA" id="ARBA00023163"/>
    </source>
</evidence>
<dbReference type="InterPro" id="IPR011006">
    <property type="entry name" value="CheY-like_superfamily"/>
</dbReference>
<dbReference type="SMART" id="SM00862">
    <property type="entry name" value="Trans_reg_C"/>
    <property type="match status" value="1"/>
</dbReference>
<feature type="modified residue" description="4-aspartylphosphate" evidence="8">
    <location>
        <position position="52"/>
    </location>
</feature>
<dbReference type="PANTHER" id="PTHR48111">
    <property type="entry name" value="REGULATOR OF RPOS"/>
    <property type="match status" value="1"/>
</dbReference>
<evidence type="ECO:0000256" key="1">
    <source>
        <dbReference type="ARBA" id="ARBA00004496"/>
    </source>
</evidence>
<dbReference type="SMART" id="SM00448">
    <property type="entry name" value="REC"/>
    <property type="match status" value="1"/>
</dbReference>
<evidence type="ECO:0000259" key="10">
    <source>
        <dbReference type="PROSITE" id="PS50110"/>
    </source>
</evidence>
<feature type="domain" description="OmpR/PhoB-type" evidence="11">
    <location>
        <begin position="129"/>
        <end position="226"/>
    </location>
</feature>
<evidence type="ECO:0000256" key="8">
    <source>
        <dbReference type="PROSITE-ProRule" id="PRU00169"/>
    </source>
</evidence>
<dbReference type="SUPFAM" id="SSF46894">
    <property type="entry name" value="C-terminal effector domain of the bipartite response regulators"/>
    <property type="match status" value="1"/>
</dbReference>
<keyword evidence="5" id="KW-0805">Transcription regulation</keyword>
<sequence length="226" mass="25545">MQKIMIIEDDSKMRGLIGQFLKNWGFSVPPVDDFSMIAEQFSACSPDLVLLDINLPERDGYYWCGRIREMSDVPVIFISSRSQNMDIIMAMNMGGDDYIQKPFSLEVLVAKINAVLRRAGRGKGDEKETDLITAGPISLSLGTAAFIYEGTEVSLTKNEFLILYTLMKKPEQIVSRDEIMRALWQDEQFIDDNTLTVNVGRLRKKLESAGLKDRISTKKGLGYMLL</sequence>
<reference evidence="12 13" key="1">
    <citation type="submission" date="2019-08" db="EMBL/GenBank/DDBJ databases">
        <title>Bacillus genomes from the desert of Cuatro Cienegas, Coahuila.</title>
        <authorList>
            <person name="Olmedo-Alvarez G."/>
        </authorList>
    </citation>
    <scope>NUCLEOTIDE SEQUENCE [LARGE SCALE GENOMIC DNA]</scope>
    <source>
        <strain evidence="12 13">CH446_14T</strain>
    </source>
</reference>
<keyword evidence="6 9" id="KW-0238">DNA-binding</keyword>
<dbReference type="EMBL" id="VTER01000002">
    <property type="protein sequence ID" value="TYS50914.1"/>
    <property type="molecule type" value="Genomic_DNA"/>
</dbReference>
<dbReference type="InterPro" id="IPR039420">
    <property type="entry name" value="WalR-like"/>
</dbReference>
<dbReference type="CDD" id="cd00383">
    <property type="entry name" value="trans_reg_C"/>
    <property type="match status" value="1"/>
</dbReference>
<evidence type="ECO:0000256" key="2">
    <source>
        <dbReference type="ARBA" id="ARBA00022490"/>
    </source>
</evidence>
<dbReference type="InterPro" id="IPR001789">
    <property type="entry name" value="Sig_transdc_resp-reg_receiver"/>
</dbReference>
<dbReference type="PROSITE" id="PS51755">
    <property type="entry name" value="OMPR_PHOB"/>
    <property type="match status" value="1"/>
</dbReference>
<evidence type="ECO:0000313" key="12">
    <source>
        <dbReference type="EMBL" id="TYS50914.1"/>
    </source>
</evidence>
<dbReference type="GO" id="GO:0000976">
    <property type="term" value="F:transcription cis-regulatory region binding"/>
    <property type="evidence" value="ECO:0007669"/>
    <property type="project" value="TreeGrafter"/>
</dbReference>
<dbReference type="Gene3D" id="6.10.250.690">
    <property type="match status" value="1"/>
</dbReference>
<evidence type="ECO:0000313" key="13">
    <source>
        <dbReference type="Proteomes" id="UP000322139"/>
    </source>
</evidence>
<dbReference type="Gene3D" id="3.40.50.2300">
    <property type="match status" value="1"/>
</dbReference>
<dbReference type="GO" id="GO:0000156">
    <property type="term" value="F:phosphorelay response regulator activity"/>
    <property type="evidence" value="ECO:0007669"/>
    <property type="project" value="TreeGrafter"/>
</dbReference>
<organism evidence="12 13">
    <name type="scientific">Bacillus infantis</name>
    <dbReference type="NCBI Taxonomy" id="324767"/>
    <lineage>
        <taxon>Bacteria</taxon>
        <taxon>Bacillati</taxon>
        <taxon>Bacillota</taxon>
        <taxon>Bacilli</taxon>
        <taxon>Bacillales</taxon>
        <taxon>Bacillaceae</taxon>
        <taxon>Bacillus</taxon>
    </lineage>
</organism>
<evidence type="ECO:0000256" key="6">
    <source>
        <dbReference type="ARBA" id="ARBA00023125"/>
    </source>
</evidence>
<keyword evidence="3 8" id="KW-0597">Phosphoprotein</keyword>
<dbReference type="GO" id="GO:0006355">
    <property type="term" value="P:regulation of DNA-templated transcription"/>
    <property type="evidence" value="ECO:0007669"/>
    <property type="project" value="InterPro"/>
</dbReference>
<feature type="domain" description="Response regulatory" evidence="10">
    <location>
        <begin position="3"/>
        <end position="116"/>
    </location>
</feature>